<evidence type="ECO:0000313" key="1">
    <source>
        <dbReference type="EMBL" id="PIN11148.1"/>
    </source>
</evidence>
<reference evidence="2" key="1">
    <citation type="journal article" date="2018" name="Gigascience">
        <title>Genome assembly of the Pink Ipe (Handroanthus impetiginosus, Bignoniaceae), a highly valued, ecologically keystone Neotropical timber forest tree.</title>
        <authorList>
            <person name="Silva-Junior O.B."/>
            <person name="Grattapaglia D."/>
            <person name="Novaes E."/>
            <person name="Collevatti R.G."/>
        </authorList>
    </citation>
    <scope>NUCLEOTIDE SEQUENCE [LARGE SCALE GENOMIC DNA]</scope>
    <source>
        <strain evidence="2">cv. UFG-1</strain>
    </source>
</reference>
<comment type="caution">
    <text evidence="1">The sequence shown here is derived from an EMBL/GenBank/DDBJ whole genome shotgun (WGS) entry which is preliminary data.</text>
</comment>
<evidence type="ECO:0000313" key="2">
    <source>
        <dbReference type="Proteomes" id="UP000231279"/>
    </source>
</evidence>
<name>A0A2G9H0U8_9LAMI</name>
<dbReference type="EMBL" id="NKXS01003012">
    <property type="protein sequence ID" value="PIN11148.1"/>
    <property type="molecule type" value="Genomic_DNA"/>
</dbReference>
<dbReference type="Proteomes" id="UP000231279">
    <property type="component" value="Unassembled WGS sequence"/>
</dbReference>
<protein>
    <submittedName>
        <fullName evidence="1">Uncharacterized protein</fullName>
    </submittedName>
</protein>
<proteinExistence type="predicted"/>
<organism evidence="1 2">
    <name type="scientific">Handroanthus impetiginosus</name>
    <dbReference type="NCBI Taxonomy" id="429701"/>
    <lineage>
        <taxon>Eukaryota</taxon>
        <taxon>Viridiplantae</taxon>
        <taxon>Streptophyta</taxon>
        <taxon>Embryophyta</taxon>
        <taxon>Tracheophyta</taxon>
        <taxon>Spermatophyta</taxon>
        <taxon>Magnoliopsida</taxon>
        <taxon>eudicotyledons</taxon>
        <taxon>Gunneridae</taxon>
        <taxon>Pentapetalae</taxon>
        <taxon>asterids</taxon>
        <taxon>lamiids</taxon>
        <taxon>Lamiales</taxon>
        <taxon>Bignoniaceae</taxon>
        <taxon>Crescentiina</taxon>
        <taxon>Tabebuia alliance</taxon>
        <taxon>Handroanthus</taxon>
    </lineage>
</organism>
<gene>
    <name evidence="1" type="ORF">CDL12_16255</name>
</gene>
<dbReference type="AlphaFoldDB" id="A0A2G9H0U8"/>
<accession>A0A2G9H0U8</accession>
<sequence length="76" mass="8963">MYTKGLNLKKMQLLGKSNAWLHPYAFYLVDWLNVGRINGNFGVFNNDIVVQRLLNIRLFPYQKKFHFLSCCSLTFC</sequence>
<keyword evidence="2" id="KW-1185">Reference proteome</keyword>